<comment type="caution">
    <text evidence="1">The sequence shown here is derived from an EMBL/GenBank/DDBJ whole genome shotgun (WGS) entry which is preliminary data.</text>
</comment>
<proteinExistence type="predicted"/>
<organism evidence="1 2">
    <name type="scientific">Ancylostoma ceylanicum</name>
    <dbReference type="NCBI Taxonomy" id="53326"/>
    <lineage>
        <taxon>Eukaryota</taxon>
        <taxon>Metazoa</taxon>
        <taxon>Ecdysozoa</taxon>
        <taxon>Nematoda</taxon>
        <taxon>Chromadorea</taxon>
        <taxon>Rhabditida</taxon>
        <taxon>Rhabditina</taxon>
        <taxon>Rhabditomorpha</taxon>
        <taxon>Strongyloidea</taxon>
        <taxon>Ancylostomatidae</taxon>
        <taxon>Ancylostomatinae</taxon>
        <taxon>Ancylostoma</taxon>
    </lineage>
</organism>
<evidence type="ECO:0000313" key="2">
    <source>
        <dbReference type="Proteomes" id="UP000024635"/>
    </source>
</evidence>
<dbReference type="Proteomes" id="UP000024635">
    <property type="component" value="Unassembled WGS sequence"/>
</dbReference>
<dbReference type="AlphaFoldDB" id="A0A016VZQ5"/>
<protein>
    <submittedName>
        <fullName evidence="1">Uncharacterized protein</fullName>
    </submittedName>
</protein>
<reference evidence="2" key="1">
    <citation type="journal article" date="2015" name="Nat. Genet.">
        <title>The genome and transcriptome of the zoonotic hookworm Ancylostoma ceylanicum identify infection-specific gene families.</title>
        <authorList>
            <person name="Schwarz E.M."/>
            <person name="Hu Y."/>
            <person name="Antoshechkin I."/>
            <person name="Miller M.M."/>
            <person name="Sternberg P.W."/>
            <person name="Aroian R.V."/>
        </authorList>
    </citation>
    <scope>NUCLEOTIDE SEQUENCE</scope>
    <source>
        <strain evidence="2">HY135</strain>
    </source>
</reference>
<accession>A0A016VZQ5</accession>
<keyword evidence="2" id="KW-1185">Reference proteome</keyword>
<gene>
    <name evidence="1" type="primary">Acey_s0003.g1481</name>
    <name evidence="1" type="ORF">Y032_0003g1481</name>
</gene>
<dbReference type="EMBL" id="JARK01001339">
    <property type="protein sequence ID" value="EYC32258.1"/>
    <property type="molecule type" value="Genomic_DNA"/>
</dbReference>
<evidence type="ECO:0000313" key="1">
    <source>
        <dbReference type="EMBL" id="EYC32258.1"/>
    </source>
</evidence>
<name>A0A016VZQ5_9BILA</name>
<sequence length="69" mass="7683">MCWRCETTPSHYPSLASSNLNKCRALMLLIDRWVMWRGGLTTPAHTVDPFCRPRPAAHAGDSDARPTAS</sequence>